<keyword evidence="3" id="KW-1185">Reference proteome</keyword>
<dbReference type="EMBL" id="JBHSAX010000005">
    <property type="protein sequence ID" value="MFC3961574.1"/>
    <property type="molecule type" value="Genomic_DNA"/>
</dbReference>
<feature type="region of interest" description="Disordered" evidence="1">
    <location>
        <begin position="302"/>
        <end position="321"/>
    </location>
</feature>
<dbReference type="RefSeq" id="WP_378611322.1">
    <property type="nucleotide sequence ID" value="NZ_JBHSAX010000005.1"/>
</dbReference>
<dbReference type="Proteomes" id="UP001595696">
    <property type="component" value="Unassembled WGS sequence"/>
</dbReference>
<accession>A0ABV8DP11</accession>
<gene>
    <name evidence="2" type="ORF">ACFO0B_06190</name>
</gene>
<reference evidence="3" key="1">
    <citation type="journal article" date="2019" name="Int. J. Syst. Evol. Microbiol.">
        <title>The Global Catalogue of Microorganisms (GCM) 10K type strain sequencing project: providing services to taxonomists for standard genome sequencing and annotation.</title>
        <authorList>
            <consortium name="The Broad Institute Genomics Platform"/>
            <consortium name="The Broad Institute Genome Sequencing Center for Infectious Disease"/>
            <person name="Wu L."/>
            <person name="Ma J."/>
        </authorList>
    </citation>
    <scope>NUCLEOTIDE SEQUENCE [LARGE SCALE GENOMIC DNA]</scope>
    <source>
        <strain evidence="3">CGMCC 4.7330</strain>
    </source>
</reference>
<dbReference type="InterPro" id="IPR050627">
    <property type="entry name" value="Nitroreductase/BluB"/>
</dbReference>
<evidence type="ECO:0000256" key="1">
    <source>
        <dbReference type="SAM" id="MobiDB-lite"/>
    </source>
</evidence>
<dbReference type="PANTHER" id="PTHR23026">
    <property type="entry name" value="NADPH NITROREDUCTASE"/>
    <property type="match status" value="1"/>
</dbReference>
<comment type="caution">
    <text evidence="2">The sequence shown here is derived from an EMBL/GenBank/DDBJ whole genome shotgun (WGS) entry which is preliminary data.</text>
</comment>
<dbReference type="InterPro" id="IPR000415">
    <property type="entry name" value="Nitroreductase-like"/>
</dbReference>
<proteinExistence type="predicted"/>
<evidence type="ECO:0000313" key="2">
    <source>
        <dbReference type="EMBL" id="MFC3961574.1"/>
    </source>
</evidence>
<sequence length="321" mass="34352">MTDSVPDEPTLRGVLERAGRAPSLHNSQPWQWRWNGARLALYTDPERLLPGTDAFNRQGMLGCGAVLHHAMVAFAAAGWPVRAALFPDPVHRAHLASLTFAGPHPPAEGELALGAAIEARYTDRAPMAAVPNWSDLVQVLAAVCERHDVLPQPVAPELRAELERISWTAGALRRRDPRYQDEARWWLGGAAPGSGVPAAVLPNRDDALRVPVRREFPAGSADPGPTEHDDAHLLLLATADDSPESLLSCGAVLSAVLLECADHAVSTCVLTHLTELPAIRSRVVELTGAGHPQAFVRAGLATAPRPPRTPRRPIGTVLTPG</sequence>
<protein>
    <submittedName>
        <fullName evidence="2">Acg family FMN-binding oxidoreductase</fullName>
    </submittedName>
</protein>
<evidence type="ECO:0000313" key="3">
    <source>
        <dbReference type="Proteomes" id="UP001595696"/>
    </source>
</evidence>
<dbReference type="SUPFAM" id="SSF55469">
    <property type="entry name" value="FMN-dependent nitroreductase-like"/>
    <property type="match status" value="1"/>
</dbReference>
<dbReference type="NCBIfam" id="NF047509">
    <property type="entry name" value="Rv3131_FMN_oxido"/>
    <property type="match status" value="1"/>
</dbReference>
<dbReference type="Gene3D" id="3.40.109.10">
    <property type="entry name" value="NADH Oxidase"/>
    <property type="match status" value="1"/>
</dbReference>
<dbReference type="PANTHER" id="PTHR23026:SF123">
    <property type="entry name" value="NAD(P)H NITROREDUCTASE RV3131-RELATED"/>
    <property type="match status" value="1"/>
</dbReference>
<name>A0ABV8DP11_9NOCA</name>
<organism evidence="2 3">
    <name type="scientific">Nocardia jiangsuensis</name>
    <dbReference type="NCBI Taxonomy" id="1691563"/>
    <lineage>
        <taxon>Bacteria</taxon>
        <taxon>Bacillati</taxon>
        <taxon>Actinomycetota</taxon>
        <taxon>Actinomycetes</taxon>
        <taxon>Mycobacteriales</taxon>
        <taxon>Nocardiaceae</taxon>
        <taxon>Nocardia</taxon>
    </lineage>
</organism>
<feature type="region of interest" description="Disordered" evidence="1">
    <location>
        <begin position="1"/>
        <end position="26"/>
    </location>
</feature>